<dbReference type="KEGG" id="epo:Epro_0897"/>
<reference evidence="2 3" key="1">
    <citation type="submission" date="2014-09" db="EMBL/GenBank/DDBJ databases">
        <title>Complete genome sequence of Endomicrobium proavitum.</title>
        <authorList>
            <person name="Zheng H."/>
        </authorList>
    </citation>
    <scope>NUCLEOTIDE SEQUENCE [LARGE SCALE GENOMIC DNA]</scope>
    <source>
        <strain evidence="2 3">Rsa215</strain>
    </source>
</reference>
<keyword evidence="1" id="KW-0472">Membrane</keyword>
<dbReference type="EMBL" id="CP009498">
    <property type="protein sequence ID" value="AKL98276.1"/>
    <property type="molecule type" value="Genomic_DNA"/>
</dbReference>
<accession>A0A0G3WHW6</accession>
<keyword evidence="1" id="KW-0812">Transmembrane</keyword>
<feature type="transmembrane region" description="Helical" evidence="1">
    <location>
        <begin position="6"/>
        <end position="24"/>
    </location>
</feature>
<dbReference type="Proteomes" id="UP000035337">
    <property type="component" value="Chromosome"/>
</dbReference>
<keyword evidence="1" id="KW-1133">Transmembrane helix</keyword>
<sequence>MSLNLLVYALIFGVVFALLFPIFQKSFKPKFVSVLIFSALVYLLYFWLFVSNVHFSF</sequence>
<gene>
    <name evidence="2" type="ORF">Epro_0897</name>
</gene>
<dbReference type="STRING" id="1408281.Epro_0897"/>
<evidence type="ECO:0000313" key="3">
    <source>
        <dbReference type="Proteomes" id="UP000035337"/>
    </source>
</evidence>
<dbReference type="RefSeq" id="WP_158409010.1">
    <property type="nucleotide sequence ID" value="NZ_CP009498.1"/>
</dbReference>
<evidence type="ECO:0000256" key="1">
    <source>
        <dbReference type="SAM" id="Phobius"/>
    </source>
</evidence>
<organism evidence="2 3">
    <name type="scientific">Endomicrobium proavitum</name>
    <dbReference type="NCBI Taxonomy" id="1408281"/>
    <lineage>
        <taxon>Bacteria</taxon>
        <taxon>Pseudomonadati</taxon>
        <taxon>Elusimicrobiota</taxon>
        <taxon>Endomicrobiia</taxon>
        <taxon>Endomicrobiales</taxon>
        <taxon>Endomicrobiaceae</taxon>
        <taxon>Endomicrobium</taxon>
    </lineage>
</organism>
<protein>
    <submittedName>
        <fullName evidence="2">Uncharacterized protein</fullName>
    </submittedName>
</protein>
<proteinExistence type="predicted"/>
<evidence type="ECO:0000313" key="2">
    <source>
        <dbReference type="EMBL" id="AKL98276.1"/>
    </source>
</evidence>
<feature type="transmembrane region" description="Helical" evidence="1">
    <location>
        <begin position="31"/>
        <end position="50"/>
    </location>
</feature>
<name>A0A0G3WHW6_9BACT</name>
<dbReference type="AlphaFoldDB" id="A0A0G3WHW6"/>
<keyword evidence="3" id="KW-1185">Reference proteome</keyword>